<reference evidence="9 10" key="1">
    <citation type="submission" date="2019-08" db="EMBL/GenBank/DDBJ databases">
        <title>Genome of Phaeodactylibacter luteus.</title>
        <authorList>
            <person name="Bowman J.P."/>
        </authorList>
    </citation>
    <scope>NUCLEOTIDE SEQUENCE [LARGE SCALE GENOMIC DNA]</scope>
    <source>
        <strain evidence="9 10">KCTC 42180</strain>
    </source>
</reference>
<dbReference type="CDD" id="cd03424">
    <property type="entry name" value="NUDIX_ADPRase_Nudt5_UGPPase_Nudt14"/>
    <property type="match status" value="1"/>
</dbReference>
<dbReference type="Pfam" id="PF00293">
    <property type="entry name" value="NUDIX"/>
    <property type="match status" value="1"/>
</dbReference>
<dbReference type="GO" id="GO:0019693">
    <property type="term" value="P:ribose phosphate metabolic process"/>
    <property type="evidence" value="ECO:0007669"/>
    <property type="project" value="TreeGrafter"/>
</dbReference>
<comment type="similarity">
    <text evidence="3">Belongs to the Nudix hydrolase family. NudK subfamily.</text>
</comment>
<keyword evidence="10" id="KW-1185">Reference proteome</keyword>
<dbReference type="AlphaFoldDB" id="A0A5C6RHW4"/>
<comment type="cofactor">
    <cofactor evidence="2">
        <name>Mg(2+)</name>
        <dbReference type="ChEBI" id="CHEBI:18420"/>
    </cofactor>
</comment>
<dbReference type="Proteomes" id="UP000321580">
    <property type="component" value="Unassembled WGS sequence"/>
</dbReference>
<evidence type="ECO:0000256" key="1">
    <source>
        <dbReference type="ARBA" id="ARBA00000847"/>
    </source>
</evidence>
<evidence type="ECO:0000256" key="3">
    <source>
        <dbReference type="ARBA" id="ARBA00007275"/>
    </source>
</evidence>
<accession>A0A5C6RHW4</accession>
<name>A0A5C6RHW4_9BACT</name>
<dbReference type="PANTHER" id="PTHR11839">
    <property type="entry name" value="UDP/ADP-SUGAR PYROPHOSPHATASE"/>
    <property type="match status" value="1"/>
</dbReference>
<evidence type="ECO:0000256" key="2">
    <source>
        <dbReference type="ARBA" id="ARBA00001946"/>
    </source>
</evidence>
<evidence type="ECO:0000256" key="6">
    <source>
        <dbReference type="ARBA" id="ARBA00032162"/>
    </source>
</evidence>
<dbReference type="PANTHER" id="PTHR11839:SF18">
    <property type="entry name" value="NUDIX HYDROLASE DOMAIN-CONTAINING PROTEIN"/>
    <property type="match status" value="1"/>
</dbReference>
<protein>
    <recommendedName>
        <fullName evidence="4">GDP-mannose pyrophosphatase</fullName>
    </recommendedName>
    <alternativeName>
        <fullName evidence="6">GDP-mannose hydrolase</fullName>
    </alternativeName>
    <alternativeName>
        <fullName evidence="7">GDPMK</fullName>
    </alternativeName>
</protein>
<dbReference type="OrthoDB" id="9806150at2"/>
<evidence type="ECO:0000256" key="5">
    <source>
        <dbReference type="ARBA" id="ARBA00022801"/>
    </source>
</evidence>
<dbReference type="GO" id="GO:0006753">
    <property type="term" value="P:nucleoside phosphate metabolic process"/>
    <property type="evidence" value="ECO:0007669"/>
    <property type="project" value="TreeGrafter"/>
</dbReference>
<proteinExistence type="inferred from homology"/>
<dbReference type="InterPro" id="IPR000086">
    <property type="entry name" value="NUDIX_hydrolase_dom"/>
</dbReference>
<dbReference type="InterPro" id="IPR015797">
    <property type="entry name" value="NUDIX_hydrolase-like_dom_sf"/>
</dbReference>
<dbReference type="SUPFAM" id="SSF55811">
    <property type="entry name" value="Nudix"/>
    <property type="match status" value="1"/>
</dbReference>
<evidence type="ECO:0000256" key="7">
    <source>
        <dbReference type="ARBA" id="ARBA00032272"/>
    </source>
</evidence>
<dbReference type="InterPro" id="IPR020084">
    <property type="entry name" value="NUDIX_hydrolase_CS"/>
</dbReference>
<dbReference type="PROSITE" id="PS51462">
    <property type="entry name" value="NUDIX"/>
    <property type="match status" value="1"/>
</dbReference>
<keyword evidence="5 9" id="KW-0378">Hydrolase</keyword>
<dbReference type="PROSITE" id="PS00893">
    <property type="entry name" value="NUDIX_BOX"/>
    <property type="match status" value="1"/>
</dbReference>
<evidence type="ECO:0000259" key="8">
    <source>
        <dbReference type="PROSITE" id="PS51462"/>
    </source>
</evidence>
<dbReference type="GO" id="GO:0005829">
    <property type="term" value="C:cytosol"/>
    <property type="evidence" value="ECO:0007669"/>
    <property type="project" value="TreeGrafter"/>
</dbReference>
<dbReference type="Gene3D" id="3.90.79.10">
    <property type="entry name" value="Nucleoside Triphosphate Pyrophosphohydrolase"/>
    <property type="match status" value="1"/>
</dbReference>
<evidence type="ECO:0000256" key="4">
    <source>
        <dbReference type="ARBA" id="ARBA00016377"/>
    </source>
</evidence>
<organism evidence="9 10">
    <name type="scientific">Phaeodactylibacter luteus</name>
    <dbReference type="NCBI Taxonomy" id="1564516"/>
    <lineage>
        <taxon>Bacteria</taxon>
        <taxon>Pseudomonadati</taxon>
        <taxon>Bacteroidota</taxon>
        <taxon>Saprospiria</taxon>
        <taxon>Saprospirales</taxon>
        <taxon>Haliscomenobacteraceae</taxon>
        <taxon>Phaeodactylibacter</taxon>
    </lineage>
</organism>
<dbReference type="GO" id="GO:0016787">
    <property type="term" value="F:hydrolase activity"/>
    <property type="evidence" value="ECO:0007669"/>
    <property type="project" value="UniProtKB-KW"/>
</dbReference>
<evidence type="ECO:0000313" key="9">
    <source>
        <dbReference type="EMBL" id="TXB61495.1"/>
    </source>
</evidence>
<comment type="caution">
    <text evidence="9">The sequence shown here is derived from an EMBL/GenBank/DDBJ whole genome shotgun (WGS) entry which is preliminary data.</text>
</comment>
<evidence type="ECO:0000313" key="10">
    <source>
        <dbReference type="Proteomes" id="UP000321580"/>
    </source>
</evidence>
<comment type="catalytic activity">
    <reaction evidence="1">
        <text>GDP-alpha-D-mannose + H2O = alpha-D-mannose 1-phosphate + GMP + 2 H(+)</text>
        <dbReference type="Rhea" id="RHEA:27978"/>
        <dbReference type="ChEBI" id="CHEBI:15377"/>
        <dbReference type="ChEBI" id="CHEBI:15378"/>
        <dbReference type="ChEBI" id="CHEBI:57527"/>
        <dbReference type="ChEBI" id="CHEBI:58115"/>
        <dbReference type="ChEBI" id="CHEBI:58409"/>
    </reaction>
</comment>
<gene>
    <name evidence="9" type="ORF">FRY97_18745</name>
</gene>
<sequence length="186" mass="21423">MMTANDEQPGWARLRSEYGPQLKLFRVRYDWMRNPRNQQEEAMIVLESADAANVVACRAQDQAILFVEQYRFGIGRHTLELPGGMVDDGEQHLQAAQRELLEETGGEAANWHFLGRIASNPVFQDSYIYHWLAEPVHIVQPPTLDAGEDVHLRWIPQEEAEKMLHAGAFEHPHTISALLRYFNFDK</sequence>
<dbReference type="EMBL" id="VOOR01000056">
    <property type="protein sequence ID" value="TXB61495.1"/>
    <property type="molecule type" value="Genomic_DNA"/>
</dbReference>
<feature type="domain" description="Nudix hydrolase" evidence="8">
    <location>
        <begin position="47"/>
        <end position="179"/>
    </location>
</feature>
<dbReference type="RefSeq" id="WP_147169107.1">
    <property type="nucleotide sequence ID" value="NZ_VOOR01000056.1"/>
</dbReference>